<accession>A0A9X9G1W2</accession>
<dbReference type="Proteomes" id="UP000321307">
    <property type="component" value="Unassembled WGS sequence"/>
</dbReference>
<sequence length="109" mass="12431">MPIKGAAARCYFGKQTVAIYPPSKTERGSYSLSPVYAFRLITNQLFLFKNVFYRRLLAHGLLCLIRSLRLGKKGLVSSSQFIMRMGLAGRHKEENNGTAIHHGYSWQFF</sequence>
<organism evidence="1 2">
    <name type="scientific">Serratia ureilytica</name>
    <dbReference type="NCBI Taxonomy" id="300181"/>
    <lineage>
        <taxon>Bacteria</taxon>
        <taxon>Pseudomonadati</taxon>
        <taxon>Pseudomonadota</taxon>
        <taxon>Gammaproteobacteria</taxon>
        <taxon>Enterobacterales</taxon>
        <taxon>Yersiniaceae</taxon>
        <taxon>Serratia</taxon>
    </lineage>
</organism>
<proteinExistence type="predicted"/>
<dbReference type="RefSeq" id="WP_129993111.1">
    <property type="nucleotide sequence ID" value="NZ_CP060483.1"/>
</dbReference>
<reference evidence="1 2" key="1">
    <citation type="submission" date="2019-07" db="EMBL/GenBank/DDBJ databases">
        <title>Serratia strains were isolated from fresh produce.</title>
        <authorList>
            <person name="Cho G.-S."/>
            <person name="Stein M."/>
            <person name="Lee W."/>
            <person name="Suh S.H."/>
            <person name="Franz C.M.A.P."/>
        </authorList>
    </citation>
    <scope>NUCLEOTIDE SEQUENCE [LARGE SCALE GENOMIC DNA]</scope>
    <source>
        <strain evidence="1 2">S17</strain>
    </source>
</reference>
<evidence type="ECO:0000313" key="2">
    <source>
        <dbReference type="Proteomes" id="UP000321307"/>
    </source>
</evidence>
<gene>
    <name evidence="1" type="ORF">FOT63_17660</name>
</gene>
<dbReference type="EMBL" id="VOUP01000011">
    <property type="protein sequence ID" value="TXE27458.1"/>
    <property type="molecule type" value="Genomic_DNA"/>
</dbReference>
<comment type="caution">
    <text evidence="1">The sequence shown here is derived from an EMBL/GenBank/DDBJ whole genome shotgun (WGS) entry which is preliminary data.</text>
</comment>
<dbReference type="AlphaFoldDB" id="A0A9X9G1W2"/>
<evidence type="ECO:0000313" key="1">
    <source>
        <dbReference type="EMBL" id="TXE27458.1"/>
    </source>
</evidence>
<name>A0A9X9G1W2_9GAMM</name>
<protein>
    <submittedName>
        <fullName evidence="1">Uncharacterized protein</fullName>
    </submittedName>
</protein>